<dbReference type="OrthoDB" id="761861at2"/>
<sequence length="295" mass="34751">MLSILIPTYNYNAYPLISKLEKQAFEAGIKYEIICIDDGSHSSFNLENKKINQLKYSKFFSLNTNAGLSNNRNELAKVSNYDYLLFIDSDSSIIDESFIIKYVEYIGQTDVIYGGRIHPKTVNSKRKLRWKYGVYREDRTFTQRNKHPYKCILFNNTLLKREVFNKIGFEESITQYGHEDTIFSYNLYKIKASIKHIDNPVLHGDVDLNTVYLNKTKKGLENLNFIYKNDLIDPDFVTFLKLFKKIKLFKLNYGLALINRLFYSILEYNLTSNNPSIYVFDLFRLSYFCDINLKK</sequence>
<evidence type="ECO:0000313" key="3">
    <source>
        <dbReference type="Proteomes" id="UP000321080"/>
    </source>
</evidence>
<dbReference type="RefSeq" id="WP_147770040.1">
    <property type="nucleotide sequence ID" value="NZ_VRKQ01000024.1"/>
</dbReference>
<reference evidence="2 3" key="1">
    <citation type="submission" date="2019-08" db="EMBL/GenBank/DDBJ databases">
        <title>Seonamhaeicola sediminis sp. nov., isolated from marine sediment.</title>
        <authorList>
            <person name="Cao W.R."/>
        </authorList>
    </citation>
    <scope>NUCLEOTIDE SEQUENCE [LARGE SCALE GENOMIC DNA]</scope>
    <source>
        <strain evidence="2 3">1505</strain>
    </source>
</reference>
<comment type="caution">
    <text evidence="2">The sequence shown here is derived from an EMBL/GenBank/DDBJ whole genome shotgun (WGS) entry which is preliminary data.</text>
</comment>
<name>A0A5C7GDB7_9FLAO</name>
<dbReference type="Pfam" id="PF00535">
    <property type="entry name" value="Glycos_transf_2"/>
    <property type="match status" value="1"/>
</dbReference>
<evidence type="ECO:0000259" key="1">
    <source>
        <dbReference type="Pfam" id="PF00535"/>
    </source>
</evidence>
<dbReference type="AlphaFoldDB" id="A0A5C7GDB7"/>
<dbReference type="Proteomes" id="UP000321080">
    <property type="component" value="Unassembled WGS sequence"/>
</dbReference>
<keyword evidence="2" id="KW-0808">Transferase</keyword>
<protein>
    <submittedName>
        <fullName evidence="2">Glycosyltransferase</fullName>
    </submittedName>
</protein>
<dbReference type="PANTHER" id="PTHR22916:SF71">
    <property type="entry name" value="GLYCOSYL TRANSFERASE"/>
    <property type="match status" value="1"/>
</dbReference>
<dbReference type="SUPFAM" id="SSF53448">
    <property type="entry name" value="Nucleotide-diphospho-sugar transferases"/>
    <property type="match status" value="1"/>
</dbReference>
<dbReference type="GO" id="GO:0016758">
    <property type="term" value="F:hexosyltransferase activity"/>
    <property type="evidence" value="ECO:0007669"/>
    <property type="project" value="UniProtKB-ARBA"/>
</dbReference>
<dbReference type="EMBL" id="VRKQ01000024">
    <property type="protein sequence ID" value="TXG34555.1"/>
    <property type="molecule type" value="Genomic_DNA"/>
</dbReference>
<feature type="domain" description="Glycosyltransferase 2-like" evidence="1">
    <location>
        <begin position="3"/>
        <end position="167"/>
    </location>
</feature>
<proteinExistence type="predicted"/>
<keyword evidence="3" id="KW-1185">Reference proteome</keyword>
<organism evidence="2 3">
    <name type="scientific">Seonamhaeicola maritimus</name>
    <dbReference type="NCBI Taxonomy" id="2591822"/>
    <lineage>
        <taxon>Bacteria</taxon>
        <taxon>Pseudomonadati</taxon>
        <taxon>Bacteroidota</taxon>
        <taxon>Flavobacteriia</taxon>
        <taxon>Flavobacteriales</taxon>
        <taxon>Flavobacteriaceae</taxon>
    </lineage>
</organism>
<evidence type="ECO:0000313" key="2">
    <source>
        <dbReference type="EMBL" id="TXG34555.1"/>
    </source>
</evidence>
<accession>A0A5C7GDB7</accession>
<dbReference type="InterPro" id="IPR001173">
    <property type="entry name" value="Glyco_trans_2-like"/>
</dbReference>
<dbReference type="Gene3D" id="3.90.550.10">
    <property type="entry name" value="Spore Coat Polysaccharide Biosynthesis Protein SpsA, Chain A"/>
    <property type="match status" value="1"/>
</dbReference>
<dbReference type="PANTHER" id="PTHR22916">
    <property type="entry name" value="GLYCOSYLTRANSFERASE"/>
    <property type="match status" value="1"/>
</dbReference>
<dbReference type="CDD" id="cd00761">
    <property type="entry name" value="Glyco_tranf_GTA_type"/>
    <property type="match status" value="1"/>
</dbReference>
<dbReference type="InterPro" id="IPR029044">
    <property type="entry name" value="Nucleotide-diphossugar_trans"/>
</dbReference>
<gene>
    <name evidence="2" type="ORF">FUA22_18225</name>
</gene>